<dbReference type="NCBIfam" id="TIGR00002">
    <property type="entry name" value="S16"/>
    <property type="match status" value="1"/>
</dbReference>
<dbReference type="GO" id="GO:0006412">
    <property type="term" value="P:translation"/>
    <property type="evidence" value="ECO:0007669"/>
    <property type="project" value="UniProtKB-UniRule"/>
</dbReference>
<dbReference type="Gene3D" id="3.30.1320.10">
    <property type="match status" value="1"/>
</dbReference>
<dbReference type="Proteomes" id="UP000663859">
    <property type="component" value="Unassembled WGS sequence"/>
</dbReference>
<comment type="similarity">
    <text evidence="3">Belongs to the bacterial ribosomal protein bS16 family.</text>
</comment>
<dbReference type="PANTHER" id="PTHR12919:SF20">
    <property type="entry name" value="SMALL RIBOSOMAL SUBUNIT PROTEIN BS16M"/>
    <property type="match status" value="1"/>
</dbReference>
<dbReference type="SUPFAM" id="SSF54565">
    <property type="entry name" value="Ribosomal protein S16"/>
    <property type="match status" value="1"/>
</dbReference>
<name>A0A8J2BWA5_9BACT</name>
<dbReference type="InterPro" id="IPR023803">
    <property type="entry name" value="Ribosomal_bS16_dom_sf"/>
</dbReference>
<dbReference type="InterPro" id="IPR000307">
    <property type="entry name" value="Ribosomal_bS16"/>
</dbReference>
<dbReference type="PANTHER" id="PTHR12919">
    <property type="entry name" value="30S RIBOSOMAL PROTEIN S16"/>
    <property type="match status" value="1"/>
</dbReference>
<dbReference type="HAMAP" id="MF_00385">
    <property type="entry name" value="Ribosomal_bS16"/>
    <property type="match status" value="1"/>
</dbReference>
<organism evidence="4 5">
    <name type="scientific">Candidatus Methylacidithermus pantelleriae</name>
    <dbReference type="NCBI Taxonomy" id="2744239"/>
    <lineage>
        <taxon>Bacteria</taxon>
        <taxon>Pseudomonadati</taxon>
        <taxon>Verrucomicrobiota</taxon>
        <taxon>Methylacidiphilae</taxon>
        <taxon>Methylacidiphilales</taxon>
        <taxon>Methylacidiphilaceae</taxon>
        <taxon>Candidatus Methylacidithermus</taxon>
    </lineage>
</organism>
<dbReference type="RefSeq" id="WP_174582500.1">
    <property type="nucleotide sequence ID" value="NZ_CAJNOB010000067.1"/>
</dbReference>
<evidence type="ECO:0000256" key="1">
    <source>
        <dbReference type="ARBA" id="ARBA00022980"/>
    </source>
</evidence>
<evidence type="ECO:0000313" key="5">
    <source>
        <dbReference type="Proteomes" id="UP000663859"/>
    </source>
</evidence>
<dbReference type="EMBL" id="CAJNOB010000067">
    <property type="protein sequence ID" value="CAF0704436.1"/>
    <property type="molecule type" value="Genomic_DNA"/>
</dbReference>
<proteinExistence type="inferred from homology"/>
<sequence>MAVSIRLRREGKKKQPFFRIVVADKRTPRDGRYLEQLGYYNPMARPEKLKLELSKVEEWIRKGAQPTEAVQALIRKARRETRDQSQSATAGL</sequence>
<dbReference type="GO" id="GO:0005737">
    <property type="term" value="C:cytoplasm"/>
    <property type="evidence" value="ECO:0007669"/>
    <property type="project" value="UniProtKB-ARBA"/>
</dbReference>
<evidence type="ECO:0000256" key="3">
    <source>
        <dbReference type="HAMAP-Rule" id="MF_00385"/>
    </source>
</evidence>
<gene>
    <name evidence="3 4" type="primary">rpsP</name>
    <name evidence="4" type="ORF">MPNT_70015</name>
</gene>
<keyword evidence="2 3" id="KW-0687">Ribonucleoprotein</keyword>
<comment type="caution">
    <text evidence="4">The sequence shown here is derived from an EMBL/GenBank/DDBJ whole genome shotgun (WGS) entry which is preliminary data.</text>
</comment>
<dbReference type="GO" id="GO:0003735">
    <property type="term" value="F:structural constituent of ribosome"/>
    <property type="evidence" value="ECO:0007669"/>
    <property type="project" value="InterPro"/>
</dbReference>
<protein>
    <recommendedName>
        <fullName evidence="3">Small ribosomal subunit protein bS16</fullName>
    </recommendedName>
</protein>
<evidence type="ECO:0000256" key="2">
    <source>
        <dbReference type="ARBA" id="ARBA00023274"/>
    </source>
</evidence>
<reference evidence="4" key="1">
    <citation type="submission" date="2021-02" db="EMBL/GenBank/DDBJ databases">
        <authorList>
            <person name="Cremers G."/>
            <person name="Picone N."/>
        </authorList>
    </citation>
    <scope>NUCLEOTIDE SEQUENCE</scope>
    <source>
        <strain evidence="4">PQ17</strain>
    </source>
</reference>
<keyword evidence="1 3" id="KW-0689">Ribosomal protein</keyword>
<keyword evidence="5" id="KW-1185">Reference proteome</keyword>
<evidence type="ECO:0000313" key="4">
    <source>
        <dbReference type="EMBL" id="CAF0704436.1"/>
    </source>
</evidence>
<dbReference type="AlphaFoldDB" id="A0A8J2BWA5"/>
<dbReference type="Pfam" id="PF00886">
    <property type="entry name" value="Ribosomal_S16"/>
    <property type="match status" value="1"/>
</dbReference>
<dbReference type="GO" id="GO:0015935">
    <property type="term" value="C:small ribosomal subunit"/>
    <property type="evidence" value="ECO:0007669"/>
    <property type="project" value="TreeGrafter"/>
</dbReference>
<accession>A0A8J2BWA5</accession>